<proteinExistence type="predicted"/>
<evidence type="ECO:0000313" key="1">
    <source>
        <dbReference type="EMBL" id="PNX88069.1"/>
    </source>
</evidence>
<protein>
    <submittedName>
        <fullName evidence="1">Uncharacterized protein</fullName>
    </submittedName>
</protein>
<dbReference type="EMBL" id="ASHM01001924">
    <property type="protein sequence ID" value="PNY07506.1"/>
    <property type="molecule type" value="Genomic_DNA"/>
</dbReference>
<comment type="caution">
    <text evidence="1">The sequence shown here is derived from an EMBL/GenBank/DDBJ whole genome shotgun (WGS) entry which is preliminary data.</text>
</comment>
<organism evidence="1 3">
    <name type="scientific">Trifolium pratense</name>
    <name type="common">Red clover</name>
    <dbReference type="NCBI Taxonomy" id="57577"/>
    <lineage>
        <taxon>Eukaryota</taxon>
        <taxon>Viridiplantae</taxon>
        <taxon>Streptophyta</taxon>
        <taxon>Embryophyta</taxon>
        <taxon>Tracheophyta</taxon>
        <taxon>Spermatophyta</taxon>
        <taxon>Magnoliopsida</taxon>
        <taxon>eudicotyledons</taxon>
        <taxon>Gunneridae</taxon>
        <taxon>Pentapetalae</taxon>
        <taxon>rosids</taxon>
        <taxon>fabids</taxon>
        <taxon>Fabales</taxon>
        <taxon>Fabaceae</taxon>
        <taxon>Papilionoideae</taxon>
        <taxon>50 kb inversion clade</taxon>
        <taxon>NPAAA clade</taxon>
        <taxon>Hologalegina</taxon>
        <taxon>IRL clade</taxon>
        <taxon>Trifolieae</taxon>
        <taxon>Trifolium</taxon>
    </lineage>
</organism>
<sequence length="108" mass="12492">MVFGVVYAKTNSSSSSTVHLLLRETVKTRSLFIRDHCSSSSPSLTNLHLLSRTHSLSHELRFQFISELAKLGFRFISEIAIPSRFRSIQENRFVRFRLENEDSESEED</sequence>
<name>A0A2K3MBB5_TRIPR</name>
<evidence type="ECO:0000313" key="2">
    <source>
        <dbReference type="EMBL" id="PNY07506.1"/>
    </source>
</evidence>
<dbReference type="EMBL" id="ASHM01055505">
    <property type="protein sequence ID" value="PNX88069.1"/>
    <property type="molecule type" value="Genomic_DNA"/>
</dbReference>
<dbReference type="AlphaFoldDB" id="A0A2K3MBB5"/>
<accession>A0A2K3MBB5</accession>
<reference evidence="1 3" key="1">
    <citation type="journal article" date="2014" name="Am. J. Bot.">
        <title>Genome assembly and annotation for red clover (Trifolium pratense; Fabaceae).</title>
        <authorList>
            <person name="Istvanek J."/>
            <person name="Jaros M."/>
            <person name="Krenek A."/>
            <person name="Repkova J."/>
        </authorList>
    </citation>
    <scope>NUCLEOTIDE SEQUENCE [LARGE SCALE GENOMIC DNA]</scope>
    <source>
        <strain evidence="3">cv. Tatra</strain>
        <tissue evidence="1">Young leaves</tissue>
    </source>
</reference>
<reference evidence="1 3" key="2">
    <citation type="journal article" date="2017" name="Front. Plant Sci.">
        <title>Gene Classification and Mining of Molecular Markers Useful in Red Clover (Trifolium pratense) Breeding.</title>
        <authorList>
            <person name="Istvanek J."/>
            <person name="Dluhosova J."/>
            <person name="Dluhos P."/>
            <person name="Patkova L."/>
            <person name="Nedelnik J."/>
            <person name="Repkova J."/>
        </authorList>
    </citation>
    <scope>NUCLEOTIDE SEQUENCE [LARGE SCALE GENOMIC DNA]</scope>
    <source>
        <strain evidence="3">cv. Tatra</strain>
        <tissue evidence="1">Young leaves</tissue>
    </source>
</reference>
<dbReference type="Proteomes" id="UP000236291">
    <property type="component" value="Unassembled WGS sequence"/>
</dbReference>
<evidence type="ECO:0000313" key="3">
    <source>
        <dbReference type="Proteomes" id="UP000236291"/>
    </source>
</evidence>
<gene>
    <name evidence="2" type="ORF">L195_g004004</name>
    <name evidence="1" type="ORF">L195_g044169</name>
</gene>